<sequence>MNGLLELELWRIIDQGNDKIGGGYSDGGRGCVPQPQCPAKRIAHGHVAWPWQLIESHVGETFLLYFHTTVSYGCVASRGMGTAYGTPVCLAVWFQKSCV</sequence>
<dbReference type="Proteomes" id="UP000239757">
    <property type="component" value="Unassembled WGS sequence"/>
</dbReference>
<proteinExistence type="predicted"/>
<dbReference type="EMBL" id="KZ666698">
    <property type="protein sequence ID" value="PPR93873.1"/>
    <property type="molecule type" value="Genomic_DNA"/>
</dbReference>
<reference evidence="1 2" key="1">
    <citation type="submission" date="2015-01" db="EMBL/GenBank/DDBJ databases">
        <title>Genome of allotetraploid Gossypium barbadense reveals genomic plasticity and fiber elongation in cotton evolution.</title>
        <authorList>
            <person name="Chen X."/>
            <person name="Liu X."/>
            <person name="Zhao B."/>
            <person name="Zheng H."/>
            <person name="Hu Y."/>
            <person name="Lu G."/>
            <person name="Yang C."/>
            <person name="Chen J."/>
            <person name="Shan C."/>
            <person name="Zhang L."/>
            <person name="Zhou Y."/>
            <person name="Wang L."/>
            <person name="Guo W."/>
            <person name="Bai Y."/>
            <person name="Ruan J."/>
            <person name="Shangguan X."/>
            <person name="Mao Y."/>
            <person name="Jiang J."/>
            <person name="Zhu Y."/>
            <person name="Lei J."/>
            <person name="Kang H."/>
            <person name="Chen S."/>
            <person name="He X."/>
            <person name="Wang R."/>
            <person name="Wang Y."/>
            <person name="Chen J."/>
            <person name="Wang L."/>
            <person name="Yu S."/>
            <person name="Wang B."/>
            <person name="Wei J."/>
            <person name="Song S."/>
            <person name="Lu X."/>
            <person name="Gao Z."/>
            <person name="Gu W."/>
            <person name="Deng X."/>
            <person name="Ma D."/>
            <person name="Wang S."/>
            <person name="Liang W."/>
            <person name="Fang L."/>
            <person name="Cai C."/>
            <person name="Zhu X."/>
            <person name="Zhou B."/>
            <person name="Zhang Y."/>
            <person name="Chen Z."/>
            <person name="Xu S."/>
            <person name="Zhu R."/>
            <person name="Wang S."/>
            <person name="Zhang T."/>
            <person name="Zhao G."/>
        </authorList>
    </citation>
    <scope>NUCLEOTIDE SEQUENCE [LARGE SCALE GENOMIC DNA]</scope>
    <source>
        <strain evidence="2">cv. Xinhai21</strain>
        <tissue evidence="1">Leaf</tissue>
    </source>
</reference>
<evidence type="ECO:0000313" key="1">
    <source>
        <dbReference type="EMBL" id="PPR93873.1"/>
    </source>
</evidence>
<gene>
    <name evidence="1" type="ORF">GOBAR_AA26800</name>
</gene>
<dbReference type="AlphaFoldDB" id="A0A2P5WS06"/>
<name>A0A2P5WS06_GOSBA</name>
<evidence type="ECO:0000313" key="2">
    <source>
        <dbReference type="Proteomes" id="UP000239757"/>
    </source>
</evidence>
<protein>
    <submittedName>
        <fullName evidence="1">Uncharacterized protein</fullName>
    </submittedName>
</protein>
<organism evidence="1 2">
    <name type="scientific">Gossypium barbadense</name>
    <name type="common">Sea Island cotton</name>
    <name type="synonym">Hibiscus barbadensis</name>
    <dbReference type="NCBI Taxonomy" id="3634"/>
    <lineage>
        <taxon>Eukaryota</taxon>
        <taxon>Viridiplantae</taxon>
        <taxon>Streptophyta</taxon>
        <taxon>Embryophyta</taxon>
        <taxon>Tracheophyta</taxon>
        <taxon>Spermatophyta</taxon>
        <taxon>Magnoliopsida</taxon>
        <taxon>eudicotyledons</taxon>
        <taxon>Gunneridae</taxon>
        <taxon>Pentapetalae</taxon>
        <taxon>rosids</taxon>
        <taxon>malvids</taxon>
        <taxon>Malvales</taxon>
        <taxon>Malvaceae</taxon>
        <taxon>Malvoideae</taxon>
        <taxon>Gossypium</taxon>
    </lineage>
</organism>
<accession>A0A2P5WS06</accession>